<sequence>MSRLVHVMKGQWRKSLEGVWRFDQDSAVPPHDILVGRSDHVEAVKGMVRGVFRLRAETPLLLTFQLPPWMVEPDGATNPPPQNILTTADVEMMICVHEWNTEPRLCVIFGAEEVATYQFRCRSPFTIGRRHFLGEGVSEEQHMAAILGMIRGNEFLCSQSVMAKVFNEDEMVLLYRFSLEIEKAKNSLDLNLGPAVESGDHIVPTGGRTDGDRFRANMAIGYVHLQRIYGVPGSEYVGYGPNELNIVPSNVPVFPRNTNSIQASSTGSSAHGKTKDETGSEVNFYKVENSGESSRQGNLGTGEEVAGETNADNIQQGPGEEGNNGGAER</sequence>
<evidence type="ECO:0000256" key="1">
    <source>
        <dbReference type="SAM" id="MobiDB-lite"/>
    </source>
</evidence>
<reference evidence="2 3" key="1">
    <citation type="submission" date="2021-05" db="EMBL/GenBank/DDBJ databases">
        <title>Genome Assembly of Synthetic Allotetraploid Brassica napus Reveals Homoeologous Exchanges between Subgenomes.</title>
        <authorList>
            <person name="Davis J.T."/>
        </authorList>
    </citation>
    <scope>NUCLEOTIDE SEQUENCE [LARGE SCALE GENOMIC DNA]</scope>
    <source>
        <strain evidence="3">cv. Da-Ae</strain>
        <tissue evidence="2">Seedling</tissue>
    </source>
</reference>
<feature type="region of interest" description="Disordered" evidence="1">
    <location>
        <begin position="257"/>
        <end position="329"/>
    </location>
</feature>
<dbReference type="EMBL" id="JAGKQM010000006">
    <property type="protein sequence ID" value="KAH0921956.1"/>
    <property type="molecule type" value="Genomic_DNA"/>
</dbReference>
<gene>
    <name evidence="2" type="ORF">HID58_021974</name>
</gene>
<accession>A0ABQ8CY69</accession>
<proteinExistence type="predicted"/>
<dbReference type="Proteomes" id="UP000824890">
    <property type="component" value="Unassembled WGS sequence"/>
</dbReference>
<evidence type="ECO:0000313" key="3">
    <source>
        <dbReference type="Proteomes" id="UP000824890"/>
    </source>
</evidence>
<keyword evidence="3" id="KW-1185">Reference proteome</keyword>
<feature type="compositionally biased region" description="Polar residues" evidence="1">
    <location>
        <begin position="257"/>
        <end position="271"/>
    </location>
</feature>
<organism evidence="2 3">
    <name type="scientific">Brassica napus</name>
    <name type="common">Rape</name>
    <dbReference type="NCBI Taxonomy" id="3708"/>
    <lineage>
        <taxon>Eukaryota</taxon>
        <taxon>Viridiplantae</taxon>
        <taxon>Streptophyta</taxon>
        <taxon>Embryophyta</taxon>
        <taxon>Tracheophyta</taxon>
        <taxon>Spermatophyta</taxon>
        <taxon>Magnoliopsida</taxon>
        <taxon>eudicotyledons</taxon>
        <taxon>Gunneridae</taxon>
        <taxon>Pentapetalae</taxon>
        <taxon>rosids</taxon>
        <taxon>malvids</taxon>
        <taxon>Brassicales</taxon>
        <taxon>Brassicaceae</taxon>
        <taxon>Brassiceae</taxon>
        <taxon>Brassica</taxon>
    </lineage>
</organism>
<protein>
    <submittedName>
        <fullName evidence="2">Uncharacterized protein</fullName>
    </submittedName>
</protein>
<evidence type="ECO:0000313" key="2">
    <source>
        <dbReference type="EMBL" id="KAH0921956.1"/>
    </source>
</evidence>
<name>A0ABQ8CY69_BRANA</name>
<feature type="compositionally biased region" description="Gly residues" evidence="1">
    <location>
        <begin position="319"/>
        <end position="329"/>
    </location>
</feature>
<comment type="caution">
    <text evidence="2">The sequence shown here is derived from an EMBL/GenBank/DDBJ whole genome shotgun (WGS) entry which is preliminary data.</text>
</comment>